<proteinExistence type="predicted"/>
<keyword evidence="1" id="KW-0812">Transmembrane</keyword>
<accession>A0A5D2A2A3</accession>
<gene>
    <name evidence="2" type="ORF">ES288_D13G192100v1</name>
</gene>
<organism evidence="2 3">
    <name type="scientific">Gossypium darwinii</name>
    <name type="common">Darwin's cotton</name>
    <name type="synonym">Gossypium barbadense var. darwinii</name>
    <dbReference type="NCBI Taxonomy" id="34276"/>
    <lineage>
        <taxon>Eukaryota</taxon>
        <taxon>Viridiplantae</taxon>
        <taxon>Streptophyta</taxon>
        <taxon>Embryophyta</taxon>
        <taxon>Tracheophyta</taxon>
        <taxon>Spermatophyta</taxon>
        <taxon>Magnoliopsida</taxon>
        <taxon>eudicotyledons</taxon>
        <taxon>Gunneridae</taxon>
        <taxon>Pentapetalae</taxon>
        <taxon>rosids</taxon>
        <taxon>malvids</taxon>
        <taxon>Malvales</taxon>
        <taxon>Malvaceae</taxon>
        <taxon>Malvoideae</taxon>
        <taxon>Gossypium</taxon>
    </lineage>
</organism>
<reference evidence="2 3" key="1">
    <citation type="submission" date="2019-06" db="EMBL/GenBank/DDBJ databases">
        <title>WGS assembly of Gossypium darwinii.</title>
        <authorList>
            <person name="Chen Z.J."/>
            <person name="Sreedasyam A."/>
            <person name="Ando A."/>
            <person name="Song Q."/>
            <person name="De L."/>
            <person name="Hulse-Kemp A."/>
            <person name="Ding M."/>
            <person name="Ye W."/>
            <person name="Kirkbride R."/>
            <person name="Jenkins J."/>
            <person name="Plott C."/>
            <person name="Lovell J."/>
            <person name="Lin Y.-M."/>
            <person name="Vaughn R."/>
            <person name="Liu B."/>
            <person name="Li W."/>
            <person name="Simpson S."/>
            <person name="Scheffler B."/>
            <person name="Saski C."/>
            <person name="Grover C."/>
            <person name="Hu G."/>
            <person name="Conover J."/>
            <person name="Carlson J."/>
            <person name="Shu S."/>
            <person name="Boston L."/>
            <person name="Williams M."/>
            <person name="Peterson D."/>
            <person name="Mcgee K."/>
            <person name="Jones D."/>
            <person name="Wendel J."/>
            <person name="Stelly D."/>
            <person name="Grimwood J."/>
            <person name="Schmutz J."/>
        </authorList>
    </citation>
    <scope>NUCLEOTIDE SEQUENCE [LARGE SCALE GENOMIC DNA]</scope>
    <source>
        <strain evidence="2">1808015.09</strain>
    </source>
</reference>
<name>A0A5D2A2A3_GOSDA</name>
<dbReference type="Proteomes" id="UP000323506">
    <property type="component" value="Chromosome D13"/>
</dbReference>
<evidence type="ECO:0008006" key="4">
    <source>
        <dbReference type="Google" id="ProtNLM"/>
    </source>
</evidence>
<keyword evidence="3" id="KW-1185">Reference proteome</keyword>
<evidence type="ECO:0000256" key="1">
    <source>
        <dbReference type="SAM" id="Phobius"/>
    </source>
</evidence>
<evidence type="ECO:0000313" key="3">
    <source>
        <dbReference type="Proteomes" id="UP000323506"/>
    </source>
</evidence>
<keyword evidence="1" id="KW-1133">Transmembrane helix</keyword>
<sequence length="123" mass="14336">MDAAKRRDHIFFECSFSRKVWQPVLCLFSIHRTVGTWRQELTWAILRLKGKSLLVVIFKLVWSAYLYGIWRQRNKKYFGASFLTEDAILIQIKEIVWARLGGRPINGTDLVNASLCAYWGIIG</sequence>
<keyword evidence="1" id="KW-0472">Membrane</keyword>
<evidence type="ECO:0000313" key="2">
    <source>
        <dbReference type="EMBL" id="TYG38068.1"/>
    </source>
</evidence>
<dbReference type="EMBL" id="CM017713">
    <property type="protein sequence ID" value="TYG38068.1"/>
    <property type="molecule type" value="Genomic_DNA"/>
</dbReference>
<protein>
    <recommendedName>
        <fullName evidence="4">Reverse transcriptase zinc-binding domain-containing protein</fullName>
    </recommendedName>
</protein>
<dbReference type="AlphaFoldDB" id="A0A5D2A2A3"/>
<feature type="transmembrane region" description="Helical" evidence="1">
    <location>
        <begin position="52"/>
        <end position="70"/>
    </location>
</feature>